<keyword evidence="9" id="KW-1185">Reference proteome</keyword>
<evidence type="ECO:0000256" key="1">
    <source>
        <dbReference type="ARBA" id="ARBA00005952"/>
    </source>
</evidence>
<name>A0ABW2NQV7_9BACL</name>
<evidence type="ECO:0000256" key="5">
    <source>
        <dbReference type="ARBA" id="ARBA00023163"/>
    </source>
</evidence>
<evidence type="ECO:0000256" key="2">
    <source>
        <dbReference type="ARBA" id="ARBA00022814"/>
    </source>
</evidence>
<reference evidence="9" key="1">
    <citation type="journal article" date="2019" name="Int. J. Syst. Evol. Microbiol.">
        <title>The Global Catalogue of Microorganisms (GCM) 10K type strain sequencing project: providing services to taxonomists for standard genome sequencing and annotation.</title>
        <authorList>
            <consortium name="The Broad Institute Genomics Platform"/>
            <consortium name="The Broad Institute Genome Sequencing Center for Infectious Disease"/>
            <person name="Wu L."/>
            <person name="Ma J."/>
        </authorList>
    </citation>
    <scope>NUCLEOTIDE SEQUENCE [LARGE SCALE GENOMIC DNA]</scope>
    <source>
        <strain evidence="9">NBRC 106396</strain>
    </source>
</reference>
<evidence type="ECO:0000259" key="7">
    <source>
        <dbReference type="Pfam" id="PF01029"/>
    </source>
</evidence>
<evidence type="ECO:0000256" key="6">
    <source>
        <dbReference type="HAMAP-Rule" id="MF_00073"/>
    </source>
</evidence>
<evidence type="ECO:0000313" key="8">
    <source>
        <dbReference type="EMBL" id="MFC7370449.1"/>
    </source>
</evidence>
<dbReference type="InterPro" id="IPR006027">
    <property type="entry name" value="NusB_RsmB_TIM44"/>
</dbReference>
<keyword evidence="4 6" id="KW-0805">Transcription regulation</keyword>
<dbReference type="InterPro" id="IPR011605">
    <property type="entry name" value="NusB_fam"/>
</dbReference>
<evidence type="ECO:0000313" key="9">
    <source>
        <dbReference type="Proteomes" id="UP001596549"/>
    </source>
</evidence>
<comment type="function">
    <text evidence="6">Involved in transcription antitermination. Required for transcription of ribosomal RNA (rRNA) genes. Binds specifically to the boxA antiterminator sequence of the ribosomal RNA (rrn) operons.</text>
</comment>
<dbReference type="Proteomes" id="UP001596549">
    <property type="component" value="Unassembled WGS sequence"/>
</dbReference>
<evidence type="ECO:0000256" key="4">
    <source>
        <dbReference type="ARBA" id="ARBA00023015"/>
    </source>
</evidence>
<comment type="similarity">
    <text evidence="1 6">Belongs to the NusB family.</text>
</comment>
<dbReference type="Gene3D" id="1.10.940.10">
    <property type="entry name" value="NusB-like"/>
    <property type="match status" value="1"/>
</dbReference>
<keyword evidence="3 6" id="KW-0694">RNA-binding</keyword>
<accession>A0ABW2NQV7</accession>
<organism evidence="8 9">
    <name type="scientific">Fictibacillus iocasae</name>
    <dbReference type="NCBI Taxonomy" id="2715437"/>
    <lineage>
        <taxon>Bacteria</taxon>
        <taxon>Bacillati</taxon>
        <taxon>Bacillota</taxon>
        <taxon>Bacilli</taxon>
        <taxon>Bacillales</taxon>
        <taxon>Fictibacillaceae</taxon>
        <taxon>Fictibacillus</taxon>
    </lineage>
</organism>
<dbReference type="HAMAP" id="MF_00073">
    <property type="entry name" value="NusB"/>
    <property type="match status" value="1"/>
</dbReference>
<dbReference type="EMBL" id="JBHTCP010000003">
    <property type="protein sequence ID" value="MFC7370449.1"/>
    <property type="molecule type" value="Genomic_DNA"/>
</dbReference>
<dbReference type="RefSeq" id="WP_379745758.1">
    <property type="nucleotide sequence ID" value="NZ_JBHTCP010000003.1"/>
</dbReference>
<dbReference type="Pfam" id="PF01029">
    <property type="entry name" value="NusB"/>
    <property type="match status" value="1"/>
</dbReference>
<dbReference type="NCBIfam" id="TIGR01951">
    <property type="entry name" value="nusB"/>
    <property type="match status" value="1"/>
</dbReference>
<dbReference type="InterPro" id="IPR035926">
    <property type="entry name" value="NusB-like_sf"/>
</dbReference>
<keyword evidence="2 6" id="KW-0889">Transcription antitermination</keyword>
<dbReference type="SUPFAM" id="SSF48013">
    <property type="entry name" value="NusB-like"/>
    <property type="match status" value="1"/>
</dbReference>
<feature type="domain" description="NusB/RsmB/TIM44" evidence="7">
    <location>
        <begin position="5"/>
        <end position="124"/>
    </location>
</feature>
<dbReference type="PANTHER" id="PTHR11078:SF3">
    <property type="entry name" value="ANTITERMINATION NUSB DOMAIN-CONTAINING PROTEIN"/>
    <property type="match status" value="1"/>
</dbReference>
<evidence type="ECO:0000256" key="3">
    <source>
        <dbReference type="ARBA" id="ARBA00022884"/>
    </source>
</evidence>
<comment type="caution">
    <text evidence="8">The sequence shown here is derived from an EMBL/GenBank/DDBJ whole genome shotgun (WGS) entry which is preliminary data.</text>
</comment>
<dbReference type="PANTHER" id="PTHR11078">
    <property type="entry name" value="N UTILIZATION SUBSTANCE PROTEIN B-RELATED"/>
    <property type="match status" value="1"/>
</dbReference>
<keyword evidence="5 6" id="KW-0804">Transcription</keyword>
<gene>
    <name evidence="6 8" type="primary">nusB</name>
    <name evidence="8" type="ORF">ACFQPF_02035</name>
</gene>
<protein>
    <recommendedName>
        <fullName evidence="6">Transcription antitermination protein NusB</fullName>
    </recommendedName>
    <alternativeName>
        <fullName evidence="6">Antitermination factor NusB</fullName>
    </alternativeName>
</protein>
<proteinExistence type="inferred from homology"/>
<sequence>MKRRIAREKAFQTLFQVEVSGTDPNEAMEHVLEGEQGDPFLSELVTGTIEKKEELDAFLSGYLENWSLARVANVERVVLRMAAYEIREMDEIPANVTLNEAIEIAKVFGGEAAGKFVNGVLGKIKA</sequence>